<evidence type="ECO:0000313" key="3">
    <source>
        <dbReference type="Proteomes" id="UP000199417"/>
    </source>
</evidence>
<dbReference type="EMBL" id="FNAB01000011">
    <property type="protein sequence ID" value="SDE17729.1"/>
    <property type="molecule type" value="Genomic_DNA"/>
</dbReference>
<evidence type="ECO:0000313" key="2">
    <source>
        <dbReference type="EMBL" id="SDE17729.1"/>
    </source>
</evidence>
<evidence type="ECO:0008006" key="4">
    <source>
        <dbReference type="Google" id="ProtNLM"/>
    </source>
</evidence>
<keyword evidence="3" id="KW-1185">Reference proteome</keyword>
<reference evidence="2 3" key="1">
    <citation type="submission" date="2016-10" db="EMBL/GenBank/DDBJ databases">
        <authorList>
            <person name="de Groot N.N."/>
        </authorList>
    </citation>
    <scope>NUCLEOTIDE SEQUENCE [LARGE SCALE GENOMIC DNA]</scope>
    <source>
        <strain evidence="2 3">JCM 11308</strain>
    </source>
</reference>
<feature type="signal peptide" evidence="1">
    <location>
        <begin position="1"/>
        <end position="43"/>
    </location>
</feature>
<dbReference type="STRING" id="168276.SAMN05444580_11199"/>
<evidence type="ECO:0000256" key="1">
    <source>
        <dbReference type="SAM" id="SignalP"/>
    </source>
</evidence>
<organism evidence="2 3">
    <name type="scientific">Rhodococcus tukisamuensis</name>
    <dbReference type="NCBI Taxonomy" id="168276"/>
    <lineage>
        <taxon>Bacteria</taxon>
        <taxon>Bacillati</taxon>
        <taxon>Actinomycetota</taxon>
        <taxon>Actinomycetes</taxon>
        <taxon>Mycobacteriales</taxon>
        <taxon>Nocardiaceae</taxon>
        <taxon>Rhodococcus</taxon>
    </lineage>
</organism>
<protein>
    <recommendedName>
        <fullName evidence="4">Tat pathway signal protein</fullName>
    </recommendedName>
</protein>
<gene>
    <name evidence="2" type="ORF">SAMN05444580_11199</name>
</gene>
<sequence length="427" mass="44834">MLFNRSMSATETSRPSRRARWRRRTVVALLGVAAVATTTTATATGAPAGYAGLLDLVPANSDAELAGGLDPRLPTDPGALDAALSAARADGVPPTRYAALLHQYWLARGTAASGIDLAGWDPNAGFAANAGLVERVYSNYGRYQRERGELNWAGMAGMAGASFAAGFWDLDMGRDLVSVDAVHTLGTAVAGAVASLPADAAAALPADVRALAALGPATTTADLDWYQKRLLIMQKHIYFDMVPMHEAYLEAGRPAVEELGAAGLLDDNARAAWDAIFSGTPAGLADATLRMADREQNQIVADQWDATAAGRDGVGRVLAYVTTVAAQPAIPGAQAPGVVSPLSVTGAGFRLQAPLPGFNWADRAPRWQYIASDTAVAYARLVADGPRPAQAVLSQPFGAFMDRQRVVRRAPELARDLSSGWSLTREP</sequence>
<keyword evidence="1" id="KW-0732">Signal</keyword>
<proteinExistence type="predicted"/>
<name>A0A1G7ASA6_9NOCA</name>
<dbReference type="Proteomes" id="UP000199417">
    <property type="component" value="Unassembled WGS sequence"/>
</dbReference>
<accession>A0A1G7ASA6</accession>
<dbReference type="AlphaFoldDB" id="A0A1G7ASA6"/>
<feature type="chain" id="PRO_5011562977" description="Tat pathway signal protein" evidence="1">
    <location>
        <begin position="44"/>
        <end position="427"/>
    </location>
</feature>